<dbReference type="GO" id="GO:0019005">
    <property type="term" value="C:SCF ubiquitin ligase complex"/>
    <property type="evidence" value="ECO:0007669"/>
    <property type="project" value="UniProtKB-UniRule"/>
</dbReference>
<keyword evidence="1" id="KW-0539">Nucleus</keyword>
<keyword evidence="4" id="KW-1185">Reference proteome</keyword>
<dbReference type="PANTHER" id="PTHR12874">
    <property type="entry name" value="F-BOX ONLY PROTEIN 48-RELATED"/>
    <property type="match status" value="1"/>
</dbReference>
<evidence type="ECO:0000259" key="2">
    <source>
        <dbReference type="Pfam" id="PF12937"/>
    </source>
</evidence>
<proteinExistence type="predicted"/>
<comment type="subcellular location">
    <subcellularLocation>
        <location evidence="1">Nucleus</location>
    </subcellularLocation>
</comment>
<dbReference type="OrthoDB" id="1905685at2759"/>
<evidence type="ECO:0000256" key="1">
    <source>
        <dbReference type="RuleBase" id="RU369085"/>
    </source>
</evidence>
<dbReference type="PANTHER" id="PTHR12874:SF16">
    <property type="entry name" value="OS01G0800800 PROTEIN"/>
    <property type="match status" value="1"/>
</dbReference>
<dbReference type="InterPro" id="IPR001810">
    <property type="entry name" value="F-box_dom"/>
</dbReference>
<dbReference type="GO" id="GO:0009740">
    <property type="term" value="P:gibberellic acid mediated signaling pathway"/>
    <property type="evidence" value="ECO:0007669"/>
    <property type="project" value="TreeGrafter"/>
</dbReference>
<dbReference type="Pfam" id="PF12937">
    <property type="entry name" value="F-box-like"/>
    <property type="match status" value="1"/>
</dbReference>
<comment type="function">
    <text evidence="1">Acts as a component of a SCF E3 ubiquitin ligase complexes.</text>
</comment>
<dbReference type="GO" id="GO:0005737">
    <property type="term" value="C:cytoplasm"/>
    <property type="evidence" value="ECO:0007669"/>
    <property type="project" value="TreeGrafter"/>
</dbReference>
<evidence type="ECO:0000313" key="4">
    <source>
        <dbReference type="Proteomes" id="UP000734854"/>
    </source>
</evidence>
<accession>A0A8J5H2T6</accession>
<comment type="subunit">
    <text evidence="1">Component of the SCF-type E3 ligase complex.</text>
</comment>
<sequence length="257" mass="29082">MAMPQPRRQARSSPPWEVLRLISEFVGDPKSLAVACCVSKSWHAVFTSDHLWTPLCRSLFPSSAYNATAAAVSSRHLFQLLHTAASRRRRTRSQLLLHLPRLIFFLDVFQRGAPVLSLARAGSELVSHRGVFRFEVPMNGEEPAALDSCDEVRVAWTVVTAEWREAFGLMEFEGQARAVGNREMWFSEKLPYPSAFCCSEAEAGFEAQIFIELADEVHGGGRTVEKVSFGLMNTKTWRYVKEEDGLLYLQYFLMDTK</sequence>
<dbReference type="GO" id="GO:0031146">
    <property type="term" value="P:SCF-dependent proteasomal ubiquitin-dependent protein catabolic process"/>
    <property type="evidence" value="ECO:0007669"/>
    <property type="project" value="UniProtKB-UniRule"/>
</dbReference>
<reference evidence="3 4" key="1">
    <citation type="submission" date="2020-08" db="EMBL/GenBank/DDBJ databases">
        <title>Plant Genome Project.</title>
        <authorList>
            <person name="Zhang R.-G."/>
        </authorList>
    </citation>
    <scope>NUCLEOTIDE SEQUENCE [LARGE SCALE GENOMIC DNA]</scope>
    <source>
        <tissue evidence="3">Rhizome</tissue>
    </source>
</reference>
<organism evidence="3 4">
    <name type="scientific">Zingiber officinale</name>
    <name type="common">Ginger</name>
    <name type="synonym">Amomum zingiber</name>
    <dbReference type="NCBI Taxonomy" id="94328"/>
    <lineage>
        <taxon>Eukaryota</taxon>
        <taxon>Viridiplantae</taxon>
        <taxon>Streptophyta</taxon>
        <taxon>Embryophyta</taxon>
        <taxon>Tracheophyta</taxon>
        <taxon>Spermatophyta</taxon>
        <taxon>Magnoliopsida</taxon>
        <taxon>Liliopsida</taxon>
        <taxon>Zingiberales</taxon>
        <taxon>Zingiberaceae</taxon>
        <taxon>Zingiber</taxon>
    </lineage>
</organism>
<name>A0A8J5H2T6_ZINOF</name>
<dbReference type="Proteomes" id="UP000734854">
    <property type="component" value="Unassembled WGS sequence"/>
</dbReference>
<dbReference type="EMBL" id="JACMSC010000009">
    <property type="protein sequence ID" value="KAG6508449.1"/>
    <property type="molecule type" value="Genomic_DNA"/>
</dbReference>
<evidence type="ECO:0000313" key="3">
    <source>
        <dbReference type="EMBL" id="KAG6508449.1"/>
    </source>
</evidence>
<dbReference type="GO" id="GO:0016567">
    <property type="term" value="P:protein ubiquitination"/>
    <property type="evidence" value="ECO:0007669"/>
    <property type="project" value="UniProtKB-UniRule"/>
</dbReference>
<dbReference type="GO" id="GO:0005634">
    <property type="term" value="C:nucleus"/>
    <property type="evidence" value="ECO:0007669"/>
    <property type="project" value="UniProtKB-SubCell"/>
</dbReference>
<feature type="domain" description="F-box" evidence="2">
    <location>
        <begin position="15"/>
        <end position="57"/>
    </location>
</feature>
<comment type="caution">
    <text evidence="3">The sequence shown here is derived from an EMBL/GenBank/DDBJ whole genome shotgun (WGS) entry which is preliminary data.</text>
</comment>
<comment type="pathway">
    <text evidence="1">Protein modification; protein ubiquitination.</text>
</comment>
<dbReference type="AlphaFoldDB" id="A0A8J5H2T6"/>
<gene>
    <name evidence="3" type="ORF">ZIOFF_033823</name>
</gene>
<keyword evidence="1" id="KW-0833">Ubl conjugation pathway</keyword>
<protein>
    <recommendedName>
        <fullName evidence="1">F-box protein</fullName>
    </recommendedName>
</protein>